<sequence>MAKFCNFQVSVYVLTPSLKIVSPESNLEDILESEIIFNGDIANKAEGIHPYDKQWELEEENEIPNDDDDDDDDDDDKDQEEEDDNTSTERQNGNTISKRSFVESFSFENGKLWPRGVVPYLINESSYGQIIND</sequence>
<gene>
    <name evidence="2" type="ORF">KUTeg_007556</name>
</gene>
<organism evidence="2 3">
    <name type="scientific">Tegillarca granosa</name>
    <name type="common">Malaysian cockle</name>
    <name type="synonym">Anadara granosa</name>
    <dbReference type="NCBI Taxonomy" id="220873"/>
    <lineage>
        <taxon>Eukaryota</taxon>
        <taxon>Metazoa</taxon>
        <taxon>Spiralia</taxon>
        <taxon>Lophotrochozoa</taxon>
        <taxon>Mollusca</taxon>
        <taxon>Bivalvia</taxon>
        <taxon>Autobranchia</taxon>
        <taxon>Pteriomorphia</taxon>
        <taxon>Arcoida</taxon>
        <taxon>Arcoidea</taxon>
        <taxon>Arcidae</taxon>
        <taxon>Tegillarca</taxon>
    </lineage>
</organism>
<feature type="region of interest" description="Disordered" evidence="1">
    <location>
        <begin position="49"/>
        <end position="97"/>
    </location>
</feature>
<evidence type="ECO:0000313" key="2">
    <source>
        <dbReference type="EMBL" id="KAJ8315406.1"/>
    </source>
</evidence>
<evidence type="ECO:0000256" key="1">
    <source>
        <dbReference type="SAM" id="MobiDB-lite"/>
    </source>
</evidence>
<feature type="compositionally biased region" description="Polar residues" evidence="1">
    <location>
        <begin position="88"/>
        <end position="97"/>
    </location>
</feature>
<protein>
    <submittedName>
        <fullName evidence="2">Uncharacterized protein</fullName>
    </submittedName>
</protein>
<dbReference type="EMBL" id="JARBDR010000337">
    <property type="protein sequence ID" value="KAJ8315406.1"/>
    <property type="molecule type" value="Genomic_DNA"/>
</dbReference>
<reference evidence="2 3" key="1">
    <citation type="submission" date="2022-12" db="EMBL/GenBank/DDBJ databases">
        <title>Chromosome-level genome of Tegillarca granosa.</title>
        <authorList>
            <person name="Kim J."/>
        </authorList>
    </citation>
    <scope>NUCLEOTIDE SEQUENCE [LARGE SCALE GENOMIC DNA]</scope>
    <source>
        <strain evidence="2">Teg-2019</strain>
        <tissue evidence="2">Adductor muscle</tissue>
    </source>
</reference>
<keyword evidence="3" id="KW-1185">Reference proteome</keyword>
<accession>A0ABQ9FFK1</accession>
<name>A0ABQ9FFK1_TEGGR</name>
<feature type="compositionally biased region" description="Acidic residues" evidence="1">
    <location>
        <begin position="57"/>
        <end position="86"/>
    </location>
</feature>
<dbReference type="Proteomes" id="UP001217089">
    <property type="component" value="Unassembled WGS sequence"/>
</dbReference>
<comment type="caution">
    <text evidence="2">The sequence shown here is derived from an EMBL/GenBank/DDBJ whole genome shotgun (WGS) entry which is preliminary data.</text>
</comment>
<evidence type="ECO:0000313" key="3">
    <source>
        <dbReference type="Proteomes" id="UP001217089"/>
    </source>
</evidence>
<proteinExistence type="predicted"/>